<feature type="chain" id="PRO_5046515593" description="DUF2690 domain-containing protein" evidence="1">
    <location>
        <begin position="21"/>
        <end position="175"/>
    </location>
</feature>
<proteinExistence type="predicted"/>
<protein>
    <recommendedName>
        <fullName evidence="4">DUF2690 domain-containing protein</fullName>
    </recommendedName>
</protein>
<sequence length="175" mass="18655">MITNRLTAAVSLAATMIVFAVGGVTLTATPAAASASVCASSTDQSCAGQNPANCANPGTVRPDGVWISDASNDGTVWGLQIFAPDFSGSQTEVGWLQLRWSPTCKMNWARIIFTHAFHGEISAWNPNRPSQTSWIGYDGSGNHFTPTVNGIAQACVGMQVYLQGVYRQWDFGYCV</sequence>
<dbReference type="RefSeq" id="WP_223103471.1">
    <property type="nucleotide sequence ID" value="NZ_CP061913.1"/>
</dbReference>
<organism evidence="2 3">
    <name type="scientific">Dactylosporangium vinaceum</name>
    <dbReference type="NCBI Taxonomy" id="53362"/>
    <lineage>
        <taxon>Bacteria</taxon>
        <taxon>Bacillati</taxon>
        <taxon>Actinomycetota</taxon>
        <taxon>Actinomycetes</taxon>
        <taxon>Micromonosporales</taxon>
        <taxon>Micromonosporaceae</taxon>
        <taxon>Dactylosporangium</taxon>
    </lineage>
</organism>
<accession>A0ABV5MK96</accession>
<evidence type="ECO:0000313" key="2">
    <source>
        <dbReference type="EMBL" id="MFB9449266.1"/>
    </source>
</evidence>
<dbReference type="Proteomes" id="UP001589608">
    <property type="component" value="Unassembled WGS sequence"/>
</dbReference>
<feature type="signal peptide" evidence="1">
    <location>
        <begin position="1"/>
        <end position="20"/>
    </location>
</feature>
<keyword evidence="3" id="KW-1185">Reference proteome</keyword>
<evidence type="ECO:0008006" key="4">
    <source>
        <dbReference type="Google" id="ProtNLM"/>
    </source>
</evidence>
<evidence type="ECO:0000256" key="1">
    <source>
        <dbReference type="SAM" id="SignalP"/>
    </source>
</evidence>
<comment type="caution">
    <text evidence="2">The sequence shown here is derived from an EMBL/GenBank/DDBJ whole genome shotgun (WGS) entry which is preliminary data.</text>
</comment>
<dbReference type="EMBL" id="JBHMCA010000065">
    <property type="protein sequence ID" value="MFB9449266.1"/>
    <property type="molecule type" value="Genomic_DNA"/>
</dbReference>
<name>A0ABV5MK96_9ACTN</name>
<evidence type="ECO:0000313" key="3">
    <source>
        <dbReference type="Proteomes" id="UP001589608"/>
    </source>
</evidence>
<gene>
    <name evidence="2" type="ORF">ACFFTR_39840</name>
</gene>
<reference evidence="2 3" key="1">
    <citation type="submission" date="2024-09" db="EMBL/GenBank/DDBJ databases">
        <authorList>
            <person name="Sun Q."/>
            <person name="Mori K."/>
        </authorList>
    </citation>
    <scope>NUCLEOTIDE SEQUENCE [LARGE SCALE GENOMIC DNA]</scope>
    <source>
        <strain evidence="2 3">JCM 3307</strain>
    </source>
</reference>
<keyword evidence="1" id="KW-0732">Signal</keyword>